<dbReference type="GO" id="GO:0016787">
    <property type="term" value="F:hydrolase activity"/>
    <property type="evidence" value="ECO:0007669"/>
    <property type="project" value="UniProtKB-KW"/>
</dbReference>
<organism evidence="5 6">
    <name type="scientific">Ahniella affigens</name>
    <dbReference type="NCBI Taxonomy" id="2021234"/>
    <lineage>
        <taxon>Bacteria</taxon>
        <taxon>Pseudomonadati</taxon>
        <taxon>Pseudomonadota</taxon>
        <taxon>Gammaproteobacteria</taxon>
        <taxon>Lysobacterales</taxon>
        <taxon>Rhodanobacteraceae</taxon>
        <taxon>Ahniella</taxon>
    </lineage>
</organism>
<comment type="similarity">
    <text evidence="1">Belongs to the GPN-loop GTPase family.</text>
</comment>
<reference evidence="5 6" key="2">
    <citation type="submission" date="2018-03" db="EMBL/GenBank/DDBJ databases">
        <authorList>
            <person name="Keele B.F."/>
        </authorList>
    </citation>
    <scope>NUCLEOTIDE SEQUENCE [LARGE SCALE GENOMIC DNA]</scope>
    <source>
        <strain evidence="5 6">D13</strain>
    </source>
</reference>
<sequence length="186" mass="20134">MSTTMFEHPVKLVIAGNMGAGKTTAICAISDEPPVATDVPIFGETMGDKTTTTAAFDFGTVSLDDGSVLHVYGMPGQEHFDFMRPIVAAGAMGAIVLLDATSPQMADDCCRWLRCLKDIGPDLRFVVAVTKSDIAPDFSLRRIRQTLQDMQVRAPILTCDARVAEQCRQMLRTLLAELLARDARAG</sequence>
<dbReference type="InterPro" id="IPR027417">
    <property type="entry name" value="P-loop_NTPase"/>
</dbReference>
<reference evidence="5 6" key="1">
    <citation type="submission" date="2018-03" db="EMBL/GenBank/DDBJ databases">
        <title>Ahniella affigens gen. nov., sp. nov., a gammaproteobacterium isolated from sandy soil near a stream.</title>
        <authorList>
            <person name="Ko Y."/>
            <person name="Kim J.-H."/>
        </authorList>
    </citation>
    <scope>NUCLEOTIDE SEQUENCE [LARGE SCALE GENOMIC DNA]</scope>
    <source>
        <strain evidence="5 6">D13</strain>
    </source>
</reference>
<evidence type="ECO:0000256" key="1">
    <source>
        <dbReference type="ARBA" id="ARBA00005290"/>
    </source>
</evidence>
<dbReference type="OrthoDB" id="4319884at2"/>
<evidence type="ECO:0000256" key="2">
    <source>
        <dbReference type="ARBA" id="ARBA00022741"/>
    </source>
</evidence>
<evidence type="ECO:0000313" key="6">
    <source>
        <dbReference type="Proteomes" id="UP000241074"/>
    </source>
</evidence>
<dbReference type="PANTHER" id="PTHR42708:SF1">
    <property type="entry name" value="GLIDING MOTILITY PROTEIN MGLA"/>
    <property type="match status" value="1"/>
</dbReference>
<dbReference type="GO" id="GO:0005525">
    <property type="term" value="F:GTP binding"/>
    <property type="evidence" value="ECO:0007669"/>
    <property type="project" value="UniProtKB-KW"/>
</dbReference>
<dbReference type="InterPro" id="IPR052705">
    <property type="entry name" value="Gliding_Motility_GTPase"/>
</dbReference>
<keyword evidence="4" id="KW-0342">GTP-binding</keyword>
<dbReference type="CDD" id="cd00882">
    <property type="entry name" value="Ras_like_GTPase"/>
    <property type="match status" value="1"/>
</dbReference>
<dbReference type="PANTHER" id="PTHR42708">
    <property type="entry name" value="ATP/GTP-BINDING PROTEIN-RELATED"/>
    <property type="match status" value="1"/>
</dbReference>
<dbReference type="Gene3D" id="3.40.50.300">
    <property type="entry name" value="P-loop containing nucleotide triphosphate hydrolases"/>
    <property type="match status" value="1"/>
</dbReference>
<dbReference type="InterPro" id="IPR004130">
    <property type="entry name" value="Gpn"/>
</dbReference>
<dbReference type="Pfam" id="PF03029">
    <property type="entry name" value="ATP_bind_1"/>
    <property type="match status" value="1"/>
</dbReference>
<evidence type="ECO:0000313" key="5">
    <source>
        <dbReference type="EMBL" id="AVP99464.1"/>
    </source>
</evidence>
<evidence type="ECO:0000256" key="4">
    <source>
        <dbReference type="ARBA" id="ARBA00023134"/>
    </source>
</evidence>
<proteinExistence type="inferred from homology"/>
<accession>A0A2P1PXD3</accession>
<dbReference type="SUPFAM" id="SSF52540">
    <property type="entry name" value="P-loop containing nucleoside triphosphate hydrolases"/>
    <property type="match status" value="1"/>
</dbReference>
<dbReference type="EMBL" id="CP027860">
    <property type="protein sequence ID" value="AVP99464.1"/>
    <property type="molecule type" value="Genomic_DNA"/>
</dbReference>
<gene>
    <name evidence="5" type="ORF">C7S18_20830</name>
</gene>
<evidence type="ECO:0000256" key="3">
    <source>
        <dbReference type="ARBA" id="ARBA00022801"/>
    </source>
</evidence>
<keyword evidence="2" id="KW-0547">Nucleotide-binding</keyword>
<dbReference type="AlphaFoldDB" id="A0A2P1PXD3"/>
<dbReference type="Proteomes" id="UP000241074">
    <property type="component" value="Chromosome"/>
</dbReference>
<protein>
    <submittedName>
        <fullName evidence="5">GTP-binding protein</fullName>
    </submittedName>
</protein>
<dbReference type="KEGG" id="xba:C7S18_20830"/>
<keyword evidence="3" id="KW-0378">Hydrolase</keyword>
<keyword evidence="6" id="KW-1185">Reference proteome</keyword>
<name>A0A2P1PXD3_9GAMM</name>